<dbReference type="Gramene" id="OIV95228">
    <property type="protein sequence ID" value="OIV95228"/>
    <property type="gene ID" value="TanjilG_21618"/>
</dbReference>
<dbReference type="GO" id="GO:0008138">
    <property type="term" value="F:protein tyrosine/serine/threonine phosphatase activity"/>
    <property type="evidence" value="ECO:0007669"/>
    <property type="project" value="TreeGrafter"/>
</dbReference>
<proteinExistence type="inferred from homology"/>
<dbReference type="EMBL" id="CM007376">
    <property type="protein sequence ID" value="OIV95228.1"/>
    <property type="molecule type" value="Genomic_DNA"/>
</dbReference>
<feature type="compositionally biased region" description="Basic and acidic residues" evidence="2">
    <location>
        <begin position="34"/>
        <end position="61"/>
    </location>
</feature>
<evidence type="ECO:0000313" key="4">
    <source>
        <dbReference type="Proteomes" id="UP000188354"/>
    </source>
</evidence>
<dbReference type="STRING" id="3871.A0A4P1QUU2"/>
<dbReference type="KEGG" id="lang:109329812"/>
<dbReference type="AlphaFoldDB" id="A0A4P1QUU2"/>
<accession>A0A4P1QUU2</accession>
<evidence type="ECO:0000313" key="3">
    <source>
        <dbReference type="EMBL" id="OIV95228.1"/>
    </source>
</evidence>
<comment type="similarity">
    <text evidence="1">Belongs to the protein-tyrosine phosphatase family. Non-receptor class dual specificity subfamily.</text>
</comment>
<evidence type="ECO:0000256" key="1">
    <source>
        <dbReference type="ARBA" id="ARBA00008601"/>
    </source>
</evidence>
<name>A0A4P1QUU2_LUPAN</name>
<keyword evidence="4" id="KW-1185">Reference proteome</keyword>
<dbReference type="PANTHER" id="PTHR45848">
    <property type="entry name" value="DUAL SPECIFICITY PROTEIN PHOSPHATASE 12 FAMILY MEMBER"/>
    <property type="match status" value="1"/>
</dbReference>
<evidence type="ECO:0000256" key="2">
    <source>
        <dbReference type="SAM" id="MobiDB-lite"/>
    </source>
</evidence>
<dbReference type="OrthoDB" id="2017893at2759"/>
<reference evidence="3 4" key="1">
    <citation type="journal article" date="2017" name="Plant Biotechnol. J.">
        <title>A comprehensive draft genome sequence for lupin (Lupinus angustifolius), an emerging health food: insights into plant-microbe interactions and legume evolution.</title>
        <authorList>
            <person name="Hane J.K."/>
            <person name="Ming Y."/>
            <person name="Kamphuis L.G."/>
            <person name="Nelson M.N."/>
            <person name="Garg G."/>
            <person name="Atkins C.A."/>
            <person name="Bayer P.E."/>
            <person name="Bravo A."/>
            <person name="Bringans S."/>
            <person name="Cannon S."/>
            <person name="Edwards D."/>
            <person name="Foley R."/>
            <person name="Gao L.L."/>
            <person name="Harrison M.J."/>
            <person name="Huang W."/>
            <person name="Hurgobin B."/>
            <person name="Li S."/>
            <person name="Liu C.W."/>
            <person name="McGrath A."/>
            <person name="Morahan G."/>
            <person name="Murray J."/>
            <person name="Weller J."/>
            <person name="Jian J."/>
            <person name="Singh K.B."/>
        </authorList>
    </citation>
    <scope>NUCLEOTIDE SEQUENCE [LARGE SCALE GENOMIC DNA]</scope>
    <source>
        <strain evidence="4">cv. Tanjil</strain>
        <tissue evidence="3">Whole plant</tissue>
    </source>
</reference>
<sequence>MAEPSSSESETTIKPPRIYRCKKCRRVVASEENVLSHEPGKGESSFKWHKRSSDPSEEKQPDCTSVFVEPMKWMQAVEDGHVEDKILCMGCNARLGYFNWAGMQCSCGAWINPAFQLHKSRLDECYM</sequence>
<protein>
    <submittedName>
        <fullName evidence="3">Uncharacterized protein</fullName>
    </submittedName>
</protein>
<feature type="region of interest" description="Disordered" evidence="2">
    <location>
        <begin position="31"/>
        <end position="62"/>
    </location>
</feature>
<gene>
    <name evidence="3" type="ORF">TanjilG_21618</name>
</gene>
<dbReference type="PANTHER" id="PTHR45848:SF6">
    <property type="entry name" value="OS02G0251700 PROTEIN"/>
    <property type="match status" value="1"/>
</dbReference>
<dbReference type="Proteomes" id="UP000188354">
    <property type="component" value="Chromosome LG16"/>
</dbReference>
<organism evidence="3 4">
    <name type="scientific">Lupinus angustifolius</name>
    <name type="common">Narrow-leaved blue lupine</name>
    <dbReference type="NCBI Taxonomy" id="3871"/>
    <lineage>
        <taxon>Eukaryota</taxon>
        <taxon>Viridiplantae</taxon>
        <taxon>Streptophyta</taxon>
        <taxon>Embryophyta</taxon>
        <taxon>Tracheophyta</taxon>
        <taxon>Spermatophyta</taxon>
        <taxon>Magnoliopsida</taxon>
        <taxon>eudicotyledons</taxon>
        <taxon>Gunneridae</taxon>
        <taxon>Pentapetalae</taxon>
        <taxon>rosids</taxon>
        <taxon>fabids</taxon>
        <taxon>Fabales</taxon>
        <taxon>Fabaceae</taxon>
        <taxon>Papilionoideae</taxon>
        <taxon>50 kb inversion clade</taxon>
        <taxon>genistoids sensu lato</taxon>
        <taxon>core genistoids</taxon>
        <taxon>Genisteae</taxon>
        <taxon>Lupinus</taxon>
    </lineage>
</organism>